<comment type="caution">
    <text evidence="1">The sequence shown here is derived from an EMBL/GenBank/DDBJ whole genome shotgun (WGS) entry which is preliminary data.</text>
</comment>
<dbReference type="Proteomes" id="UP000009886">
    <property type="component" value="Unassembled WGS sequence"/>
</dbReference>
<reference evidence="2" key="1">
    <citation type="journal article" date="2012" name="BMC Genomics">
        <title>Genome sequence of the necrotrophic fungus Penicillium digitatum, the main postharvest pathogen of citrus.</title>
        <authorList>
            <person name="Marcet-Houben M."/>
            <person name="Ballester A.-R."/>
            <person name="de la Fuente B."/>
            <person name="Harries E."/>
            <person name="Marcos J.F."/>
            <person name="Gonzalez-Candelas L."/>
            <person name="Gabaldon T."/>
        </authorList>
    </citation>
    <scope>NUCLEOTIDE SEQUENCE [LARGE SCALE GENOMIC DNA]</scope>
    <source>
        <strain evidence="2">Pd1 / CECT 20795</strain>
    </source>
</reference>
<organism evidence="1 2">
    <name type="scientific">Penicillium digitatum (strain Pd1 / CECT 20795)</name>
    <name type="common">Green mold</name>
    <dbReference type="NCBI Taxonomy" id="1170230"/>
    <lineage>
        <taxon>Eukaryota</taxon>
        <taxon>Fungi</taxon>
        <taxon>Dikarya</taxon>
        <taxon>Ascomycota</taxon>
        <taxon>Pezizomycotina</taxon>
        <taxon>Eurotiomycetes</taxon>
        <taxon>Eurotiomycetidae</taxon>
        <taxon>Eurotiales</taxon>
        <taxon>Aspergillaceae</taxon>
        <taxon>Penicillium</taxon>
    </lineage>
</organism>
<proteinExistence type="predicted"/>
<dbReference type="VEuPathDB" id="FungiDB:PDIP_39180"/>
<name>K9GM99_PEND1</name>
<evidence type="ECO:0000313" key="1">
    <source>
        <dbReference type="EMBL" id="EKV15843.1"/>
    </source>
</evidence>
<dbReference type="OrthoDB" id="4276722at2759"/>
<gene>
    <name evidence="1" type="ORF">PDIP_39180</name>
</gene>
<accession>K9GM99</accession>
<sequence>MARTKAWRETPRLQWVSQAYQDHAHQPAILMTLKETNSEALPAHLPQIAIQVYRPHRIGL</sequence>
<dbReference type="HOGENOM" id="CLU_2942494_0_0_1"/>
<dbReference type="AlphaFoldDB" id="K9GM99"/>
<dbReference type="KEGG" id="pdp:PDIP_39180"/>
<evidence type="ECO:0000313" key="2">
    <source>
        <dbReference type="Proteomes" id="UP000009886"/>
    </source>
</evidence>
<protein>
    <submittedName>
        <fullName evidence="1">Uncharacterized protein</fullName>
    </submittedName>
</protein>
<dbReference type="EMBL" id="AKCU01000263">
    <property type="protein sequence ID" value="EKV15843.1"/>
    <property type="molecule type" value="Genomic_DNA"/>
</dbReference>